<gene>
    <name evidence="8" type="ORF">K8V81_11550</name>
</gene>
<dbReference type="Gene3D" id="1.20.1740.10">
    <property type="entry name" value="Amino acid/polyamine transporter I"/>
    <property type="match status" value="1"/>
</dbReference>
<feature type="transmembrane region" description="Helical" evidence="7">
    <location>
        <begin position="446"/>
        <end position="466"/>
    </location>
</feature>
<feature type="transmembrane region" description="Helical" evidence="7">
    <location>
        <begin position="355"/>
        <end position="377"/>
    </location>
</feature>
<dbReference type="PANTHER" id="PTHR42770:SF11">
    <property type="entry name" value="INNER MEMBRANE TRANSPORT PROTEIN YBAT"/>
    <property type="match status" value="1"/>
</dbReference>
<organism evidence="8 9">
    <name type="scientific">Brachybacterium massiliense</name>
    <dbReference type="NCBI Taxonomy" id="1755098"/>
    <lineage>
        <taxon>Bacteria</taxon>
        <taxon>Bacillati</taxon>
        <taxon>Actinomycetota</taxon>
        <taxon>Actinomycetes</taxon>
        <taxon>Micrococcales</taxon>
        <taxon>Dermabacteraceae</taxon>
        <taxon>Brachybacterium</taxon>
    </lineage>
</organism>
<feature type="transmembrane region" description="Helical" evidence="7">
    <location>
        <begin position="220"/>
        <end position="238"/>
    </location>
</feature>
<feature type="transmembrane region" description="Helical" evidence="7">
    <location>
        <begin position="420"/>
        <end position="440"/>
    </location>
</feature>
<evidence type="ECO:0000256" key="5">
    <source>
        <dbReference type="ARBA" id="ARBA00023136"/>
    </source>
</evidence>
<keyword evidence="3 7" id="KW-0812">Transmembrane</keyword>
<feature type="transmembrane region" description="Helical" evidence="7">
    <location>
        <begin position="148"/>
        <end position="170"/>
    </location>
</feature>
<keyword evidence="4 7" id="KW-1133">Transmembrane helix</keyword>
<feature type="transmembrane region" description="Helical" evidence="7">
    <location>
        <begin position="33"/>
        <end position="51"/>
    </location>
</feature>
<comment type="caution">
    <text evidence="8">The sequence shown here is derived from an EMBL/GenBank/DDBJ whole genome shotgun (WGS) entry which is preliminary data.</text>
</comment>
<dbReference type="PIRSF" id="PIRSF006060">
    <property type="entry name" value="AA_transporter"/>
    <property type="match status" value="1"/>
</dbReference>
<dbReference type="Pfam" id="PF13520">
    <property type="entry name" value="AA_permease_2"/>
    <property type="match status" value="1"/>
</dbReference>
<keyword evidence="2" id="KW-1003">Cell membrane</keyword>
<evidence type="ECO:0000313" key="8">
    <source>
        <dbReference type="EMBL" id="HJG92343.1"/>
    </source>
</evidence>
<feature type="transmembrane region" description="Helical" evidence="7">
    <location>
        <begin position="101"/>
        <end position="128"/>
    </location>
</feature>
<evidence type="ECO:0000256" key="4">
    <source>
        <dbReference type="ARBA" id="ARBA00022989"/>
    </source>
</evidence>
<evidence type="ECO:0000256" key="7">
    <source>
        <dbReference type="SAM" id="Phobius"/>
    </source>
</evidence>
<reference evidence="8" key="2">
    <citation type="submission" date="2021-09" db="EMBL/GenBank/DDBJ databases">
        <authorList>
            <person name="Gilroy R."/>
        </authorList>
    </citation>
    <scope>NUCLEOTIDE SEQUENCE</scope>
    <source>
        <strain evidence="8">ChiGjej5B5-22894</strain>
    </source>
</reference>
<proteinExistence type="predicted"/>
<name>A0A921MXI1_9MICO</name>
<feature type="region of interest" description="Disordered" evidence="6">
    <location>
        <begin position="1"/>
        <end position="23"/>
    </location>
</feature>
<accession>A0A921MXI1</accession>
<dbReference type="InterPro" id="IPR050367">
    <property type="entry name" value="APC_superfamily"/>
</dbReference>
<sequence>MSESTPTAPEPAADAGGPSIDQPELKKAITPKLLLLFIVGDILGTGVYALTGKVAGEVGGAGWLPIIIAFAVAMVSALSYVEMVTKYPQAAGAALYVHKAFGIHFLTFMVTFAVLSSGITSASTSAIFLADNVLKAFSLEDSLGGASFGTATVIALVFLALVACINLYGVSESVKANVVLTLIELTGLMLVVLVGFFAIAEGKADFSRVILFETAGDKSLFMAIIGATALAFFSMVGFEDSVNMAEETVDPVKNFPKALIGGLSITGVVYVLISVIAVAVVPIGRLTEATTPLLTVVEVGAPNIPIDTIFAFISIFAVANTVLINMMMASRLLYGMSKQGVLPGFLRGVLRERRTPWAGIVFSTVLAFALVLSVRFVLADQTIGALGGTTALLLLAVFGLVNISVLMLRRDKVDVRHFRTPTVLPVIGAITSFALVTPLAQPMENYAIAGGLLAIGLLLYVITWFYNSAIKARRTRFRHPDDLGRP</sequence>
<dbReference type="EMBL" id="DYUE01000271">
    <property type="protein sequence ID" value="HJG92343.1"/>
    <property type="molecule type" value="Genomic_DNA"/>
</dbReference>
<evidence type="ECO:0000256" key="2">
    <source>
        <dbReference type="ARBA" id="ARBA00022475"/>
    </source>
</evidence>
<feature type="transmembrane region" description="Helical" evidence="7">
    <location>
        <begin position="63"/>
        <end position="81"/>
    </location>
</feature>
<dbReference type="PANTHER" id="PTHR42770">
    <property type="entry name" value="AMINO ACID TRANSPORTER-RELATED"/>
    <property type="match status" value="1"/>
</dbReference>
<dbReference type="GO" id="GO:0005886">
    <property type="term" value="C:plasma membrane"/>
    <property type="evidence" value="ECO:0007669"/>
    <property type="project" value="UniProtKB-SubCell"/>
</dbReference>
<evidence type="ECO:0000256" key="1">
    <source>
        <dbReference type="ARBA" id="ARBA00004651"/>
    </source>
</evidence>
<feature type="transmembrane region" description="Helical" evidence="7">
    <location>
        <begin position="383"/>
        <end position="408"/>
    </location>
</feature>
<dbReference type="AlphaFoldDB" id="A0A921MXI1"/>
<feature type="transmembrane region" description="Helical" evidence="7">
    <location>
        <begin position="177"/>
        <end position="200"/>
    </location>
</feature>
<evidence type="ECO:0000313" key="9">
    <source>
        <dbReference type="Proteomes" id="UP000742460"/>
    </source>
</evidence>
<reference evidence="8" key="1">
    <citation type="journal article" date="2021" name="PeerJ">
        <title>Extensive microbial diversity within the chicken gut microbiome revealed by metagenomics and culture.</title>
        <authorList>
            <person name="Gilroy R."/>
            <person name="Ravi A."/>
            <person name="Getino M."/>
            <person name="Pursley I."/>
            <person name="Horton D.L."/>
            <person name="Alikhan N.F."/>
            <person name="Baker D."/>
            <person name="Gharbi K."/>
            <person name="Hall N."/>
            <person name="Watson M."/>
            <person name="Adriaenssens E.M."/>
            <person name="Foster-Nyarko E."/>
            <person name="Jarju S."/>
            <person name="Secka A."/>
            <person name="Antonio M."/>
            <person name="Oren A."/>
            <person name="Chaudhuri R.R."/>
            <person name="La Ragione R."/>
            <person name="Hildebrand F."/>
            <person name="Pallen M.J."/>
        </authorList>
    </citation>
    <scope>NUCLEOTIDE SEQUENCE</scope>
    <source>
        <strain evidence="8">ChiGjej5B5-22894</strain>
    </source>
</reference>
<evidence type="ECO:0000256" key="6">
    <source>
        <dbReference type="SAM" id="MobiDB-lite"/>
    </source>
</evidence>
<keyword evidence="5 7" id="KW-0472">Membrane</keyword>
<dbReference type="InterPro" id="IPR002293">
    <property type="entry name" value="AA/rel_permease1"/>
</dbReference>
<dbReference type="Proteomes" id="UP000742460">
    <property type="component" value="Unassembled WGS sequence"/>
</dbReference>
<dbReference type="GO" id="GO:0022857">
    <property type="term" value="F:transmembrane transporter activity"/>
    <property type="evidence" value="ECO:0007669"/>
    <property type="project" value="InterPro"/>
</dbReference>
<evidence type="ECO:0000256" key="3">
    <source>
        <dbReference type="ARBA" id="ARBA00022692"/>
    </source>
</evidence>
<comment type="subcellular location">
    <subcellularLocation>
        <location evidence="1">Cell membrane</location>
        <topology evidence="1">Multi-pass membrane protein</topology>
    </subcellularLocation>
</comment>
<protein>
    <submittedName>
        <fullName evidence="8">APC family permease</fullName>
    </submittedName>
</protein>
<feature type="transmembrane region" description="Helical" evidence="7">
    <location>
        <begin position="259"/>
        <end position="283"/>
    </location>
</feature>
<feature type="transmembrane region" description="Helical" evidence="7">
    <location>
        <begin position="309"/>
        <end position="334"/>
    </location>
</feature>